<organism evidence="4 5">
    <name type="scientific">Jiangella alba</name>
    <dbReference type="NCBI Taxonomy" id="561176"/>
    <lineage>
        <taxon>Bacteria</taxon>
        <taxon>Bacillati</taxon>
        <taxon>Actinomycetota</taxon>
        <taxon>Actinomycetes</taxon>
        <taxon>Jiangellales</taxon>
        <taxon>Jiangellaceae</taxon>
        <taxon>Jiangella</taxon>
    </lineage>
</organism>
<proteinExistence type="inferred from homology"/>
<dbReference type="Pfam" id="PF03972">
    <property type="entry name" value="MmgE_PrpD_N"/>
    <property type="match status" value="1"/>
</dbReference>
<dbReference type="Gene3D" id="1.10.4100.10">
    <property type="entry name" value="2-methylcitrate dehydratase PrpD"/>
    <property type="match status" value="1"/>
</dbReference>
<dbReference type="Proteomes" id="UP000181980">
    <property type="component" value="Unassembled WGS sequence"/>
</dbReference>
<dbReference type="RefSeq" id="WP_069112780.1">
    <property type="nucleotide sequence ID" value="NZ_FNUC01000003.1"/>
</dbReference>
<evidence type="ECO:0000313" key="4">
    <source>
        <dbReference type="EMBL" id="SEE68433.1"/>
    </source>
</evidence>
<accession>A0A1H5KUN0</accession>
<dbReference type="InterPro" id="IPR045337">
    <property type="entry name" value="MmgE_PrpD_C"/>
</dbReference>
<dbReference type="EMBL" id="FNUC01000003">
    <property type="protein sequence ID" value="SEE68433.1"/>
    <property type="molecule type" value="Genomic_DNA"/>
</dbReference>
<gene>
    <name evidence="4" type="ORF">SAMN04488561_2260</name>
</gene>
<dbReference type="STRING" id="561176.SAMN04488561_2260"/>
<sequence>MTDELIALLERRVAEAAALRWDDLPAGLRAHAGLILADTVGVVAAGARSAEVRALAADPLLGLGPDGPARTLAPGRPRGDPATVAWVNGTAGTFLELDEGYRPTGHPAIHVLPAALATAETVHADGARLGAAFVAGYEVAALLFESFRLPPPMHPHGHFGALGAATAVAMLRGDDPVAVVRVAATQPLLTGWAACYEGATARNSWTGHAGRAGVQASMLHRAGFTGSLSSHLSVVAPYALDPGGLRDPVRPAALRIGRNYVKLHSACALTHGALDATVRAWSRLGADPDDVAEVVVDTVSANLRVDRQAAPNALSTRFSLPYAVAAAIRTGSTGPAAFDWRPDVAALAARVRVRADPELDVLWPDAAPARVRIGLASGAAAEARADNPHGHHSDPATRDELRAKFVRLGGAAATFDALTAFADAADCAALPL</sequence>
<dbReference type="PANTHER" id="PTHR16943:SF8">
    <property type="entry name" value="2-METHYLCITRATE DEHYDRATASE"/>
    <property type="match status" value="1"/>
</dbReference>
<dbReference type="InterPro" id="IPR045336">
    <property type="entry name" value="MmgE_PrpD_N"/>
</dbReference>
<dbReference type="Pfam" id="PF19305">
    <property type="entry name" value="MmgE_PrpD_C"/>
    <property type="match status" value="1"/>
</dbReference>
<dbReference type="GO" id="GO:0016829">
    <property type="term" value="F:lyase activity"/>
    <property type="evidence" value="ECO:0007669"/>
    <property type="project" value="InterPro"/>
</dbReference>
<dbReference type="Gene3D" id="3.30.1330.120">
    <property type="entry name" value="2-methylcitrate dehydratase PrpD"/>
    <property type="match status" value="1"/>
</dbReference>
<name>A0A1H5KUN0_9ACTN</name>
<dbReference type="AlphaFoldDB" id="A0A1H5KUN0"/>
<feature type="domain" description="MmgE/PrpD N-terminal" evidence="2">
    <location>
        <begin position="16"/>
        <end position="227"/>
    </location>
</feature>
<evidence type="ECO:0000259" key="3">
    <source>
        <dbReference type="Pfam" id="PF19305"/>
    </source>
</evidence>
<dbReference type="InterPro" id="IPR036148">
    <property type="entry name" value="MmgE/PrpD_sf"/>
</dbReference>
<dbReference type="InterPro" id="IPR005656">
    <property type="entry name" value="MmgE_PrpD"/>
</dbReference>
<reference evidence="5" key="1">
    <citation type="submission" date="2016-10" db="EMBL/GenBank/DDBJ databases">
        <authorList>
            <person name="Varghese N."/>
            <person name="Submissions S."/>
        </authorList>
    </citation>
    <scope>NUCLEOTIDE SEQUENCE [LARGE SCALE GENOMIC DNA]</scope>
    <source>
        <strain evidence="5">DSM 45237</strain>
    </source>
</reference>
<evidence type="ECO:0000259" key="2">
    <source>
        <dbReference type="Pfam" id="PF03972"/>
    </source>
</evidence>
<dbReference type="InterPro" id="IPR042188">
    <property type="entry name" value="MmgE/PrpD_sf_2"/>
</dbReference>
<dbReference type="InterPro" id="IPR042183">
    <property type="entry name" value="MmgE/PrpD_sf_1"/>
</dbReference>
<dbReference type="PANTHER" id="PTHR16943">
    <property type="entry name" value="2-METHYLCITRATE DEHYDRATASE-RELATED"/>
    <property type="match status" value="1"/>
</dbReference>
<comment type="similarity">
    <text evidence="1">Belongs to the PrpD family.</text>
</comment>
<evidence type="ECO:0000313" key="5">
    <source>
        <dbReference type="Proteomes" id="UP000181980"/>
    </source>
</evidence>
<keyword evidence="5" id="KW-1185">Reference proteome</keyword>
<dbReference type="SUPFAM" id="SSF103378">
    <property type="entry name" value="2-methylcitrate dehydratase PrpD"/>
    <property type="match status" value="1"/>
</dbReference>
<protein>
    <submittedName>
        <fullName evidence="4">2-methylcitrate dehydratase PrpD</fullName>
    </submittedName>
</protein>
<feature type="domain" description="MmgE/PrpD C-terminal" evidence="3">
    <location>
        <begin position="264"/>
        <end position="410"/>
    </location>
</feature>
<evidence type="ECO:0000256" key="1">
    <source>
        <dbReference type="ARBA" id="ARBA00006174"/>
    </source>
</evidence>